<gene>
    <name evidence="1" type="ORF">FHS19_005144</name>
</gene>
<evidence type="ECO:0000313" key="2">
    <source>
        <dbReference type="Proteomes" id="UP000517523"/>
    </source>
</evidence>
<dbReference type="AlphaFoldDB" id="A0A839TYZ4"/>
<comment type="caution">
    <text evidence="1">The sequence shown here is derived from an EMBL/GenBank/DDBJ whole genome shotgun (WGS) entry which is preliminary data.</text>
</comment>
<name>A0A839TYZ4_9BACL</name>
<accession>A0A839TYZ4</accession>
<dbReference type="RefSeq" id="WP_183584521.1">
    <property type="nucleotide sequence ID" value="NZ_JACHXJ010000004.1"/>
</dbReference>
<protein>
    <submittedName>
        <fullName evidence="1">Uncharacterized protein</fullName>
    </submittedName>
</protein>
<sequence>MTYTFGMKKKVFLEDNAPKNDKAARSLLPLSAMEFDGTVDAIYHRPLFNVSQYQ</sequence>
<reference evidence="1 2" key="1">
    <citation type="submission" date="2020-08" db="EMBL/GenBank/DDBJ databases">
        <title>Genomic Encyclopedia of Type Strains, Phase III (KMG-III): the genomes of soil and plant-associated and newly described type strains.</title>
        <authorList>
            <person name="Whitman W."/>
        </authorList>
    </citation>
    <scope>NUCLEOTIDE SEQUENCE [LARGE SCALE GENOMIC DNA]</scope>
    <source>
        <strain evidence="1 2">CECT 5831</strain>
    </source>
</reference>
<proteinExistence type="predicted"/>
<dbReference type="Proteomes" id="UP000517523">
    <property type="component" value="Unassembled WGS sequence"/>
</dbReference>
<evidence type="ECO:0000313" key="1">
    <source>
        <dbReference type="EMBL" id="MBB3130439.1"/>
    </source>
</evidence>
<dbReference type="EMBL" id="JACHXJ010000004">
    <property type="protein sequence ID" value="MBB3130439.1"/>
    <property type="molecule type" value="Genomic_DNA"/>
</dbReference>
<organism evidence="1 2">
    <name type="scientific">Paenibacillus rhizosphaerae</name>
    <dbReference type="NCBI Taxonomy" id="297318"/>
    <lineage>
        <taxon>Bacteria</taxon>
        <taxon>Bacillati</taxon>
        <taxon>Bacillota</taxon>
        <taxon>Bacilli</taxon>
        <taxon>Bacillales</taxon>
        <taxon>Paenibacillaceae</taxon>
        <taxon>Paenibacillus</taxon>
    </lineage>
</organism>